<evidence type="ECO:0000313" key="3">
    <source>
        <dbReference type="Proteomes" id="UP001240678"/>
    </source>
</evidence>
<accession>A0AAI9YE73</accession>
<dbReference type="AlphaFoldDB" id="A0AAI9YE73"/>
<name>A0AAI9YE73_9PEZI</name>
<evidence type="ECO:0000313" key="2">
    <source>
        <dbReference type="EMBL" id="KAK1502581.1"/>
    </source>
</evidence>
<protein>
    <submittedName>
        <fullName evidence="2">Uncharacterized protein</fullName>
    </submittedName>
</protein>
<dbReference type="GeneID" id="85348789"/>
<proteinExistence type="predicted"/>
<sequence length="205" mass="21572">MAMSQHTTNQGHGALTARLVAAVIEEMFACLSQWQMLVVAKDEEIHALRAQLDGIQSTNEQQSQTLNHQTVYIRGLEYDLARSRAAPRPSSVASFDSYLLLASDPLGSVDEPRSLSPGQTFKQGSHGDILQHSEGAMTVPCSLEGLEPIPFEGLAPLLALAETAASSATGGPIAAGISAAPESAEATRKRKAVDVAGVAKKARSP</sequence>
<dbReference type="EMBL" id="MOOE01000047">
    <property type="protein sequence ID" value="KAK1502581.1"/>
    <property type="molecule type" value="Genomic_DNA"/>
</dbReference>
<dbReference type="RefSeq" id="XP_060304200.1">
    <property type="nucleotide sequence ID" value="XM_060465242.1"/>
</dbReference>
<gene>
    <name evidence="2" type="ORF">CCOS01_17108</name>
</gene>
<keyword evidence="3" id="KW-1185">Reference proteome</keyword>
<comment type="caution">
    <text evidence="2">The sequence shown here is derived from an EMBL/GenBank/DDBJ whole genome shotgun (WGS) entry which is preliminary data.</text>
</comment>
<evidence type="ECO:0000256" key="1">
    <source>
        <dbReference type="SAM" id="MobiDB-lite"/>
    </source>
</evidence>
<feature type="region of interest" description="Disordered" evidence="1">
    <location>
        <begin position="180"/>
        <end position="205"/>
    </location>
</feature>
<dbReference type="Proteomes" id="UP001240678">
    <property type="component" value="Unassembled WGS sequence"/>
</dbReference>
<reference evidence="2 3" key="1">
    <citation type="submission" date="2016-10" db="EMBL/GenBank/DDBJ databases">
        <title>The genome sequence of Colletotrichum fioriniae PJ7.</title>
        <authorList>
            <person name="Baroncelli R."/>
        </authorList>
    </citation>
    <scope>NUCLEOTIDE SEQUENCE [LARGE SCALE GENOMIC DNA]</scope>
    <source>
        <strain evidence="2 3">IMI 309622</strain>
    </source>
</reference>
<organism evidence="2 3">
    <name type="scientific">Colletotrichum costaricense</name>
    <dbReference type="NCBI Taxonomy" id="1209916"/>
    <lineage>
        <taxon>Eukaryota</taxon>
        <taxon>Fungi</taxon>
        <taxon>Dikarya</taxon>
        <taxon>Ascomycota</taxon>
        <taxon>Pezizomycotina</taxon>
        <taxon>Sordariomycetes</taxon>
        <taxon>Hypocreomycetidae</taxon>
        <taxon>Glomerellales</taxon>
        <taxon>Glomerellaceae</taxon>
        <taxon>Colletotrichum</taxon>
        <taxon>Colletotrichum acutatum species complex</taxon>
    </lineage>
</organism>